<dbReference type="SUPFAM" id="SSF53474">
    <property type="entry name" value="alpha/beta-Hydrolases"/>
    <property type="match status" value="1"/>
</dbReference>
<dbReference type="GO" id="GO:0008610">
    <property type="term" value="P:lipid biosynthetic process"/>
    <property type="evidence" value="ECO:0007669"/>
    <property type="project" value="TreeGrafter"/>
</dbReference>
<dbReference type="RefSeq" id="WP_126628727.1">
    <property type="nucleotide sequence ID" value="NZ_BIFT01000001.1"/>
</dbReference>
<sequence length="259" mass="29432">MLASHPRNPWFPFTVNQTQGRLRLFCFPYAGGGASIFRTWSNQLSPEIEVWPVQLPGRETRLLEPGIAQIEDLVPLIAEALLPHLDKPYAFFGHSMGALVCFELLRQLRRSRGVALPLRLIVSGRRAPHRPDTGPQTYNLSDDEFIAELRRLKGTPEEVLQNTDLLQIVLPTLRADFTLCETYTYRPKEPLTCPITAIGGLEDSEVSRADLAAWNELTTAKDYKMRLLPGDHFFLHQQQAMLLRVIMQDIFSSMARHAQ</sequence>
<dbReference type="InterPro" id="IPR001031">
    <property type="entry name" value="Thioesterase"/>
</dbReference>
<dbReference type="PANTHER" id="PTHR11487:SF0">
    <property type="entry name" value="S-ACYL FATTY ACID SYNTHASE THIOESTERASE, MEDIUM CHAIN"/>
    <property type="match status" value="1"/>
</dbReference>
<evidence type="ECO:0000256" key="1">
    <source>
        <dbReference type="ARBA" id="ARBA00007169"/>
    </source>
</evidence>
<dbReference type="Proteomes" id="UP000287171">
    <property type="component" value="Unassembled WGS sequence"/>
</dbReference>
<dbReference type="InterPro" id="IPR029058">
    <property type="entry name" value="AB_hydrolase_fold"/>
</dbReference>
<keyword evidence="4" id="KW-1185">Reference proteome</keyword>
<comment type="caution">
    <text evidence="3">The sequence shown here is derived from an EMBL/GenBank/DDBJ whole genome shotgun (WGS) entry which is preliminary data.</text>
</comment>
<evidence type="ECO:0000313" key="3">
    <source>
        <dbReference type="EMBL" id="GCE28517.1"/>
    </source>
</evidence>
<dbReference type="Gene3D" id="3.40.50.1820">
    <property type="entry name" value="alpha/beta hydrolase"/>
    <property type="match status" value="1"/>
</dbReference>
<protein>
    <recommendedName>
        <fullName evidence="2">Thioesterase domain-containing protein</fullName>
    </recommendedName>
</protein>
<dbReference type="OrthoDB" id="2213423at2"/>
<gene>
    <name evidence="3" type="ORF">KDA_40010</name>
</gene>
<dbReference type="AlphaFoldDB" id="A0A402BB67"/>
<comment type="similarity">
    <text evidence="1">Belongs to the thioesterase family.</text>
</comment>
<organism evidence="3 4">
    <name type="scientific">Dictyobacter alpinus</name>
    <dbReference type="NCBI Taxonomy" id="2014873"/>
    <lineage>
        <taxon>Bacteria</taxon>
        <taxon>Bacillati</taxon>
        <taxon>Chloroflexota</taxon>
        <taxon>Ktedonobacteria</taxon>
        <taxon>Ktedonobacterales</taxon>
        <taxon>Dictyobacteraceae</taxon>
        <taxon>Dictyobacter</taxon>
    </lineage>
</organism>
<reference evidence="4" key="1">
    <citation type="submission" date="2018-12" db="EMBL/GenBank/DDBJ databases">
        <title>Tengunoibacter tsumagoiensis gen. nov., sp. nov., Dictyobacter kobayashii sp. nov., D. alpinus sp. nov., and D. joshuensis sp. nov. and description of Dictyobacteraceae fam. nov. within the order Ktedonobacterales isolated from Tengu-no-mugimeshi.</title>
        <authorList>
            <person name="Wang C.M."/>
            <person name="Zheng Y."/>
            <person name="Sakai Y."/>
            <person name="Toyoda A."/>
            <person name="Minakuchi Y."/>
            <person name="Abe K."/>
            <person name="Yokota A."/>
            <person name="Yabe S."/>
        </authorList>
    </citation>
    <scope>NUCLEOTIDE SEQUENCE [LARGE SCALE GENOMIC DNA]</scope>
    <source>
        <strain evidence="4">Uno16</strain>
    </source>
</reference>
<feature type="domain" description="Thioesterase" evidence="2">
    <location>
        <begin position="23"/>
        <end position="246"/>
    </location>
</feature>
<dbReference type="InterPro" id="IPR012223">
    <property type="entry name" value="TEII"/>
</dbReference>
<dbReference type="Pfam" id="PF00975">
    <property type="entry name" value="Thioesterase"/>
    <property type="match status" value="1"/>
</dbReference>
<dbReference type="PANTHER" id="PTHR11487">
    <property type="entry name" value="THIOESTERASE"/>
    <property type="match status" value="1"/>
</dbReference>
<name>A0A402BB67_9CHLR</name>
<accession>A0A402BB67</accession>
<evidence type="ECO:0000259" key="2">
    <source>
        <dbReference type="Pfam" id="PF00975"/>
    </source>
</evidence>
<proteinExistence type="inferred from homology"/>
<evidence type="ECO:0000313" key="4">
    <source>
        <dbReference type="Proteomes" id="UP000287171"/>
    </source>
</evidence>
<dbReference type="EMBL" id="BIFT01000001">
    <property type="protein sequence ID" value="GCE28517.1"/>
    <property type="molecule type" value="Genomic_DNA"/>
</dbReference>